<reference evidence="1 2" key="1">
    <citation type="submission" date="2018-09" db="EMBL/GenBank/DDBJ databases">
        <title>Zymobacter palmae IAM14233 (=T109) whole genome analysis.</title>
        <authorList>
            <person name="Yanase H."/>
        </authorList>
    </citation>
    <scope>NUCLEOTIDE SEQUENCE [LARGE SCALE GENOMIC DNA]</scope>
    <source>
        <strain evidence="1 2">IAM14233</strain>
    </source>
</reference>
<gene>
    <name evidence="1" type="ORF">ZBT109_0319</name>
</gene>
<keyword evidence="2" id="KW-1185">Reference proteome</keyword>
<organism evidence="1 2">
    <name type="scientific">Zymobacter palmae</name>
    <dbReference type="NCBI Taxonomy" id="33074"/>
    <lineage>
        <taxon>Bacteria</taxon>
        <taxon>Pseudomonadati</taxon>
        <taxon>Pseudomonadota</taxon>
        <taxon>Gammaproteobacteria</taxon>
        <taxon>Oceanospirillales</taxon>
        <taxon>Halomonadaceae</taxon>
        <taxon>Zymobacter group</taxon>
        <taxon>Zymobacter</taxon>
    </lineage>
</organism>
<name>A0A348HBV7_9GAMM</name>
<dbReference type="EMBL" id="AP018933">
    <property type="protein sequence ID" value="BBG29109.1"/>
    <property type="molecule type" value="Genomic_DNA"/>
</dbReference>
<protein>
    <submittedName>
        <fullName evidence="1">Transcriptional regulator</fullName>
    </submittedName>
</protein>
<dbReference type="Proteomes" id="UP000267342">
    <property type="component" value="Chromosome"/>
</dbReference>
<accession>A0A348HBV7</accession>
<evidence type="ECO:0000313" key="1">
    <source>
        <dbReference type="EMBL" id="BBG29109.1"/>
    </source>
</evidence>
<proteinExistence type="predicted"/>
<dbReference type="AlphaFoldDB" id="A0A348HBV7"/>
<evidence type="ECO:0000313" key="2">
    <source>
        <dbReference type="Proteomes" id="UP000267342"/>
    </source>
</evidence>
<dbReference type="KEGG" id="zpl:ZBT109_0319"/>
<sequence length="72" mass="8086">MSLTTLPVSVRGFLSSAILVTCFLVDHSLDTSDVATRLLQQMGLTELTRSFLHTQVELLTQQLKQLRLELID</sequence>